<organism evidence="2 3">
    <name type="scientific">Fistulina hepatica ATCC 64428</name>
    <dbReference type="NCBI Taxonomy" id="1128425"/>
    <lineage>
        <taxon>Eukaryota</taxon>
        <taxon>Fungi</taxon>
        <taxon>Dikarya</taxon>
        <taxon>Basidiomycota</taxon>
        <taxon>Agaricomycotina</taxon>
        <taxon>Agaricomycetes</taxon>
        <taxon>Agaricomycetidae</taxon>
        <taxon>Agaricales</taxon>
        <taxon>Fistulinaceae</taxon>
        <taxon>Fistulina</taxon>
    </lineage>
</organism>
<evidence type="ECO:0000313" key="3">
    <source>
        <dbReference type="Proteomes" id="UP000054144"/>
    </source>
</evidence>
<feature type="compositionally biased region" description="Pro residues" evidence="1">
    <location>
        <begin position="283"/>
        <end position="302"/>
    </location>
</feature>
<dbReference type="InterPro" id="IPR027417">
    <property type="entry name" value="P-loop_NTPase"/>
</dbReference>
<feature type="non-terminal residue" evidence="2">
    <location>
        <position position="412"/>
    </location>
</feature>
<evidence type="ECO:0008006" key="4">
    <source>
        <dbReference type="Google" id="ProtNLM"/>
    </source>
</evidence>
<evidence type="ECO:0000256" key="1">
    <source>
        <dbReference type="SAM" id="MobiDB-lite"/>
    </source>
</evidence>
<dbReference type="OrthoDB" id="3151137at2759"/>
<keyword evidence="3" id="KW-1185">Reference proteome</keyword>
<feature type="region of interest" description="Disordered" evidence="1">
    <location>
        <begin position="258"/>
        <end position="342"/>
    </location>
</feature>
<evidence type="ECO:0000313" key="2">
    <source>
        <dbReference type="EMBL" id="KIY47253.1"/>
    </source>
</evidence>
<proteinExistence type="predicted"/>
<accession>A0A0D7A8W1</accession>
<reference evidence="2 3" key="1">
    <citation type="journal article" date="2015" name="Fungal Genet. Biol.">
        <title>Evolution of novel wood decay mechanisms in Agaricales revealed by the genome sequences of Fistulina hepatica and Cylindrobasidium torrendii.</title>
        <authorList>
            <person name="Floudas D."/>
            <person name="Held B.W."/>
            <person name="Riley R."/>
            <person name="Nagy L.G."/>
            <person name="Koehler G."/>
            <person name="Ransdell A.S."/>
            <person name="Younus H."/>
            <person name="Chow J."/>
            <person name="Chiniquy J."/>
            <person name="Lipzen A."/>
            <person name="Tritt A."/>
            <person name="Sun H."/>
            <person name="Haridas S."/>
            <person name="LaButti K."/>
            <person name="Ohm R.A."/>
            <person name="Kues U."/>
            <person name="Blanchette R.A."/>
            <person name="Grigoriev I.V."/>
            <person name="Minto R.E."/>
            <person name="Hibbett D.S."/>
        </authorList>
    </citation>
    <scope>NUCLEOTIDE SEQUENCE [LARGE SCALE GENOMIC DNA]</scope>
    <source>
        <strain evidence="2 3">ATCC 64428</strain>
    </source>
</reference>
<feature type="compositionally biased region" description="Polar residues" evidence="1">
    <location>
        <begin position="326"/>
        <end position="338"/>
    </location>
</feature>
<protein>
    <recommendedName>
        <fullName evidence="4">DEAD/DEAH box helicase domain-containing protein</fullName>
    </recommendedName>
</protein>
<dbReference type="Proteomes" id="UP000054144">
    <property type="component" value="Unassembled WGS sequence"/>
</dbReference>
<feature type="compositionally biased region" description="Acidic residues" evidence="1">
    <location>
        <begin position="272"/>
        <end position="282"/>
    </location>
</feature>
<dbReference type="EMBL" id="KN881964">
    <property type="protein sequence ID" value="KIY47253.1"/>
    <property type="molecule type" value="Genomic_DNA"/>
</dbReference>
<gene>
    <name evidence="2" type="ORF">FISHEDRAFT_59782</name>
</gene>
<name>A0A0D7A8W1_9AGAR</name>
<dbReference type="Gene3D" id="3.40.50.300">
    <property type="entry name" value="P-loop containing nucleotide triphosphate hydrolases"/>
    <property type="match status" value="1"/>
</dbReference>
<dbReference type="AlphaFoldDB" id="A0A0D7A8W1"/>
<sequence length="412" mass="45937">MNRFYRTRRDAVTADLMLRNLSYVRPMLVKLAKYAYDNNPIINSAYYTQLFVNSRGTTFKDQDFTNLLNKFTNKIFKFQVGIRDWRHISLGFFRHHCKTALTLTAGEQEEDDVEDLLELQSGHSTKMGQRLYAVSFDTIANKPSDEELAAYLDVSTDVQNATGLVPGGVKLPYREARTDRYLALSGAKVFTSRLATASTAPPTPASVPAAIPTNGGKIEQELADIKSLLVNNFKDIMTENTYLQQSIRDLRTDVHSLETKMNERQPITAPPPEDELEYEDDTPPPPPPQSDFPSSPSPSPPPRTHRHSDDDEEQKPPRKRVHVSEPSISTSAVSTSAQPPMIPDTLGKAANVLHVLRTLVKNPQAKWSSKYQCYAVNAVLRNTQDVCVFLPTGAGKSMMVAIPAMLENGITQ</sequence>